<dbReference type="EMBL" id="MQWA01000001">
    <property type="protein sequence ID" value="PQJ29907.1"/>
    <property type="molecule type" value="Genomic_DNA"/>
</dbReference>
<dbReference type="AlphaFoldDB" id="A0A2S7U5X5"/>
<name>A0A2S7U5X5_9BACT</name>
<comment type="caution">
    <text evidence="1">The sequence shown here is derived from an EMBL/GenBank/DDBJ whole genome shotgun (WGS) entry which is preliminary data.</text>
</comment>
<organism evidence="1 2">
    <name type="scientific">Rubritalea profundi</name>
    <dbReference type="NCBI Taxonomy" id="1658618"/>
    <lineage>
        <taxon>Bacteria</taxon>
        <taxon>Pseudomonadati</taxon>
        <taxon>Verrucomicrobiota</taxon>
        <taxon>Verrucomicrobiia</taxon>
        <taxon>Verrucomicrobiales</taxon>
        <taxon>Rubritaleaceae</taxon>
        <taxon>Rubritalea</taxon>
    </lineage>
</organism>
<proteinExistence type="predicted"/>
<gene>
    <name evidence="1" type="ORF">BSZ32_16400</name>
</gene>
<evidence type="ECO:0000313" key="1">
    <source>
        <dbReference type="EMBL" id="PQJ29907.1"/>
    </source>
</evidence>
<evidence type="ECO:0000313" key="2">
    <source>
        <dbReference type="Proteomes" id="UP000239907"/>
    </source>
</evidence>
<protein>
    <submittedName>
        <fullName evidence="1">Uncharacterized protein</fullName>
    </submittedName>
</protein>
<keyword evidence="2" id="KW-1185">Reference proteome</keyword>
<accession>A0A2S7U5X5</accession>
<sequence length="138" mass="15871">MDSASNSLTETPNFKRSFIDLKPLVNRRVVDIWLEMGFNVRTHQKILTNEIIMKSKKNLTRFTYETTAFQGWRLCLSRAGTTFTKYFSDKKYGGPRKAMKAAEECLKELKDLVDNSRRVNGKLSQTTLKKAKKITDAA</sequence>
<dbReference type="Proteomes" id="UP000239907">
    <property type="component" value="Unassembled WGS sequence"/>
</dbReference>
<reference evidence="1 2" key="1">
    <citation type="submission" date="2016-12" db="EMBL/GenBank/DDBJ databases">
        <title>Study of bacterial adaptation to deep sea.</title>
        <authorList>
            <person name="Song J."/>
            <person name="Yoshizawa S."/>
            <person name="Kogure K."/>
        </authorList>
    </citation>
    <scope>NUCLEOTIDE SEQUENCE [LARGE SCALE GENOMIC DNA]</scope>
    <source>
        <strain evidence="1 2">SAORIC-165</strain>
    </source>
</reference>